<dbReference type="AlphaFoldDB" id="A0AAJ3Z0U0"/>
<evidence type="ECO:0000313" key="2">
    <source>
        <dbReference type="Proteomes" id="UP000288675"/>
    </source>
</evidence>
<accession>A0AAJ3Z0U0</accession>
<dbReference type="Pfam" id="PF10903">
    <property type="entry name" value="DUF2691"/>
    <property type="match status" value="1"/>
</dbReference>
<dbReference type="KEGG" id="bgy:BGLY_3545"/>
<dbReference type="Proteomes" id="UP000288675">
    <property type="component" value="Chromosome"/>
</dbReference>
<name>A0AAJ3Z0U0_9BACI</name>
<reference evidence="1 2" key="1">
    <citation type="submission" date="2019-01" db="EMBL/GenBank/DDBJ databases">
        <title>Genome sequence of Bacillus glycinifermentans SRCM103574.</title>
        <authorList>
            <person name="Kong H.-J."/>
            <person name="Jeong S.-Y."/>
            <person name="Jeong D.-Y."/>
        </authorList>
    </citation>
    <scope>NUCLEOTIDE SEQUENCE [LARGE SCALE GENOMIC DNA]</scope>
    <source>
        <strain evidence="1 2">SRCM103574</strain>
    </source>
</reference>
<proteinExistence type="predicted"/>
<evidence type="ECO:0000313" key="1">
    <source>
        <dbReference type="EMBL" id="QAT66558.1"/>
    </source>
</evidence>
<organism evidence="1 2">
    <name type="scientific">Bacillus glycinifermentans</name>
    <dbReference type="NCBI Taxonomy" id="1664069"/>
    <lineage>
        <taxon>Bacteria</taxon>
        <taxon>Bacillati</taxon>
        <taxon>Bacillota</taxon>
        <taxon>Bacilli</taxon>
        <taxon>Bacillales</taxon>
        <taxon>Bacillaceae</taxon>
        <taxon>Bacillus</taxon>
    </lineage>
</organism>
<dbReference type="EMBL" id="CP035232">
    <property type="protein sequence ID" value="QAT66558.1"/>
    <property type="molecule type" value="Genomic_DNA"/>
</dbReference>
<dbReference type="GeneID" id="82854518"/>
<dbReference type="RefSeq" id="WP_046129295.1">
    <property type="nucleotide sequence ID" value="NZ_CP035232.1"/>
</dbReference>
<gene>
    <name evidence="1" type="ORF">EQZ20_17745</name>
</gene>
<sequence>MRRGVSFEIPNRSGCFLSDVLKPIRISDYDWLLDGCEWYIVQHERLTDEELFPGDQNVVEGEALQTRLANTSYTIFADMKAFPKNQHPEQIETYGEFIKSDCRLVVLIADSCYASIYCKDQKQIGLLYRNAKACGFGHVEYITDENDARTGMHV</sequence>
<dbReference type="InterPro" id="IPR020216">
    <property type="entry name" value="Uncharacterised_YncE"/>
</dbReference>
<protein>
    <submittedName>
        <fullName evidence="1">DUF2691 family protein</fullName>
    </submittedName>
</protein>